<evidence type="ECO:0000313" key="3">
    <source>
        <dbReference type="Proteomes" id="UP001652564"/>
    </source>
</evidence>
<dbReference type="InterPro" id="IPR011109">
    <property type="entry name" value="DNA_bind_recombinase_dom"/>
</dbReference>
<name>A0ABT2ZPE1_9RHOB</name>
<dbReference type="EMBL" id="JAOWKZ010000003">
    <property type="protein sequence ID" value="MCV2873013.1"/>
    <property type="molecule type" value="Genomic_DNA"/>
</dbReference>
<dbReference type="Gene3D" id="3.90.1750.20">
    <property type="entry name" value="Putative Large Serine Recombinase, Chain B, Domain 2"/>
    <property type="match status" value="1"/>
</dbReference>
<dbReference type="InterPro" id="IPR038109">
    <property type="entry name" value="DNA_bind_recomb_sf"/>
</dbReference>
<evidence type="ECO:0000259" key="1">
    <source>
        <dbReference type="PROSITE" id="PS51737"/>
    </source>
</evidence>
<evidence type="ECO:0000313" key="2">
    <source>
        <dbReference type="EMBL" id="MCV2873013.1"/>
    </source>
</evidence>
<dbReference type="PROSITE" id="PS51737">
    <property type="entry name" value="RECOMBINASE_DNA_BIND"/>
    <property type="match status" value="1"/>
</dbReference>
<dbReference type="PANTHER" id="PTHR30461:SF23">
    <property type="entry name" value="DNA RECOMBINASE-RELATED"/>
    <property type="match status" value="1"/>
</dbReference>
<organism evidence="2 3">
    <name type="scientific">Albidovulum litorale</name>
    <dbReference type="NCBI Taxonomy" id="2984134"/>
    <lineage>
        <taxon>Bacteria</taxon>
        <taxon>Pseudomonadati</taxon>
        <taxon>Pseudomonadota</taxon>
        <taxon>Alphaproteobacteria</taxon>
        <taxon>Rhodobacterales</taxon>
        <taxon>Paracoccaceae</taxon>
        <taxon>Albidovulum</taxon>
    </lineage>
</organism>
<proteinExistence type="predicted"/>
<reference evidence="2 3" key="1">
    <citation type="submission" date="2022-10" db="EMBL/GenBank/DDBJ databases">
        <title>Defluviimonas sp. nov., isolated from ocean surface sediments.</title>
        <authorList>
            <person name="He W."/>
            <person name="Wang L."/>
            <person name="Zhang D.-F."/>
        </authorList>
    </citation>
    <scope>NUCLEOTIDE SEQUENCE [LARGE SCALE GENOMIC DNA]</scope>
    <source>
        <strain evidence="2 3">WL0050</strain>
    </source>
</reference>
<feature type="domain" description="Recombinase" evidence="1">
    <location>
        <begin position="6"/>
        <end position="120"/>
    </location>
</feature>
<accession>A0ABT2ZPE1</accession>
<dbReference type="PANTHER" id="PTHR30461">
    <property type="entry name" value="DNA-INVERTASE FROM LAMBDOID PROPHAGE"/>
    <property type="match status" value="1"/>
</dbReference>
<protein>
    <submittedName>
        <fullName evidence="2">Recombinase family protein</fullName>
    </submittedName>
</protein>
<comment type="caution">
    <text evidence="2">The sequence shown here is derived from an EMBL/GenBank/DDBJ whole genome shotgun (WGS) entry which is preliminary data.</text>
</comment>
<dbReference type="Pfam" id="PF07508">
    <property type="entry name" value="Recombinase"/>
    <property type="match status" value="1"/>
</dbReference>
<keyword evidence="3" id="KW-1185">Reference proteome</keyword>
<dbReference type="Proteomes" id="UP001652564">
    <property type="component" value="Unassembled WGS sequence"/>
</dbReference>
<gene>
    <name evidence="2" type="ORF">OEZ71_11980</name>
</gene>
<dbReference type="InterPro" id="IPR050639">
    <property type="entry name" value="SSR_resolvase"/>
</dbReference>
<sequence length="129" mass="13953">MGGAVPFGYEAQDKALIVNADEADAVRTIFREYLEAGSVPVSRRRLGRLGIVSKVQTERHGRVTGGQPFSSGALYHLLQNATYVGKVRHKGDIHIGQHAAIVDEATWQRVQEHLDGNGGGPISGRRKPA</sequence>